<keyword evidence="6" id="KW-1185">Reference proteome</keyword>
<keyword evidence="1" id="KW-0677">Repeat</keyword>
<dbReference type="CDD" id="cd00688">
    <property type="entry name" value="ISOPREN_C2_like"/>
    <property type="match status" value="1"/>
</dbReference>
<organism evidence="5 6">
    <name type="scientific">Streptomyces macrosporus</name>
    <dbReference type="NCBI Taxonomy" id="44032"/>
    <lineage>
        <taxon>Bacteria</taxon>
        <taxon>Bacillati</taxon>
        <taxon>Actinomycetota</taxon>
        <taxon>Actinomycetes</taxon>
        <taxon>Kitasatosporales</taxon>
        <taxon>Streptomycetaceae</taxon>
        <taxon>Streptomyces</taxon>
    </lineage>
</organism>
<dbReference type="InterPro" id="IPR001330">
    <property type="entry name" value="Prenyltrans"/>
</dbReference>
<dbReference type="InterPro" id="IPR008930">
    <property type="entry name" value="Terpenoid_cyclase/PrenylTrfase"/>
</dbReference>
<evidence type="ECO:0000256" key="3">
    <source>
        <dbReference type="SAM" id="Phobius"/>
    </source>
</evidence>
<evidence type="ECO:0000313" key="6">
    <source>
        <dbReference type="Proteomes" id="UP001501638"/>
    </source>
</evidence>
<comment type="caution">
    <text evidence="5">The sequence shown here is derived from an EMBL/GenBank/DDBJ whole genome shotgun (WGS) entry which is preliminary data.</text>
</comment>
<accession>A0ABN3JW84</accession>
<keyword evidence="3" id="KW-0472">Membrane</keyword>
<reference evidence="5 6" key="1">
    <citation type="journal article" date="2019" name="Int. J. Syst. Evol. Microbiol.">
        <title>The Global Catalogue of Microorganisms (GCM) 10K type strain sequencing project: providing services to taxonomists for standard genome sequencing and annotation.</title>
        <authorList>
            <consortium name="The Broad Institute Genomics Platform"/>
            <consortium name="The Broad Institute Genome Sequencing Center for Infectious Disease"/>
            <person name="Wu L."/>
            <person name="Ma J."/>
        </authorList>
    </citation>
    <scope>NUCLEOTIDE SEQUENCE [LARGE SCALE GENOMIC DNA]</scope>
    <source>
        <strain evidence="5 6">JCM 6305</strain>
    </source>
</reference>
<dbReference type="Gene3D" id="1.50.10.20">
    <property type="match status" value="1"/>
</dbReference>
<dbReference type="Proteomes" id="UP001501638">
    <property type="component" value="Unassembled WGS sequence"/>
</dbReference>
<dbReference type="EMBL" id="BAAASZ010000020">
    <property type="protein sequence ID" value="GAA2442138.1"/>
    <property type="molecule type" value="Genomic_DNA"/>
</dbReference>
<feature type="domain" description="Prenyltransferase alpha-alpha toroid" evidence="4">
    <location>
        <begin position="91"/>
        <end position="204"/>
    </location>
</feature>
<dbReference type="Pfam" id="PF00432">
    <property type="entry name" value="Prenyltrans"/>
    <property type="match status" value="1"/>
</dbReference>
<feature type="transmembrane region" description="Helical" evidence="3">
    <location>
        <begin position="430"/>
        <end position="450"/>
    </location>
</feature>
<keyword evidence="3" id="KW-0812">Transmembrane</keyword>
<feature type="region of interest" description="Disordered" evidence="2">
    <location>
        <begin position="400"/>
        <end position="423"/>
    </location>
</feature>
<evidence type="ECO:0000256" key="2">
    <source>
        <dbReference type="SAM" id="MobiDB-lite"/>
    </source>
</evidence>
<dbReference type="SUPFAM" id="SSF48239">
    <property type="entry name" value="Terpenoid cyclases/Protein prenyltransferases"/>
    <property type="match status" value="1"/>
</dbReference>
<protein>
    <submittedName>
        <fullName evidence="5">Terpene cyclase/mutase family protein</fullName>
    </submittedName>
</protein>
<feature type="region of interest" description="Disordered" evidence="2">
    <location>
        <begin position="1"/>
        <end position="33"/>
    </location>
</feature>
<name>A0ABN3JW84_9ACTN</name>
<gene>
    <name evidence="5" type="ORF">GCM10010405_27070</name>
</gene>
<evidence type="ECO:0000259" key="4">
    <source>
        <dbReference type="Pfam" id="PF00432"/>
    </source>
</evidence>
<proteinExistence type="predicted"/>
<sequence length="457" mass="46027">MRSRARCAPCGERGRPAAHGCARKTPTRKAPAMSLRRTVAALVASAALCAAATPAAVAEESPSAQAPAQRDLPSALYGKGDPRYDGVWRQSLALLAQDTAGVKPAGKAVEWLTGQQCEDGAFASYRPDPTEPCTAETVADVNATAVAVQALAALGGHDERVEKAVEWLKLVRNEDGGWGYNPGAPSDANTVSLVIGALVAAGQDPAKALSDEGGSPYDALLDFRLGCDAKADERGAFAYQPDDKGRLAANDDATAAAVLAALGEDLVVEPGDQNGAAAKAPTCDGDGDEEPTPAEAAAGGAAYLARTLEEGGGHLTSALPGAEEQPDYGNTADAVLALAAAGREDAARASLAWLEENAPTWEGFEDNPAALGQLVLAARATGGDPSDFGGTDLVELLNATGPAPASVPDDGGNADDGEGGAEKGGDGLPVIGIAAGAVLVVAVVAAVVVLRGRRRSE</sequence>
<evidence type="ECO:0000256" key="1">
    <source>
        <dbReference type="ARBA" id="ARBA00022737"/>
    </source>
</evidence>
<keyword evidence="3" id="KW-1133">Transmembrane helix</keyword>
<evidence type="ECO:0000313" key="5">
    <source>
        <dbReference type="EMBL" id="GAA2442138.1"/>
    </source>
</evidence>
<feature type="region of interest" description="Disordered" evidence="2">
    <location>
        <begin position="273"/>
        <end position="292"/>
    </location>
</feature>